<dbReference type="InterPro" id="IPR012965">
    <property type="entry name" value="Msb1/Mug8_dom"/>
</dbReference>
<feature type="region of interest" description="Disordered" evidence="10">
    <location>
        <begin position="473"/>
        <end position="563"/>
    </location>
</feature>
<sequence>MVSILSFFQTKKKGKRTRSRSPSPTLPSSPIPGPSTQATSANTSRPTRFLSLRHKSGSSSSTKPYDLTGRRGSNNELTRKRSKGKSPESSKPDLISAFVPKLDLGFDVPKTEDAVQKDSLDIHGVGEIVALRQQEKEVIGNLKLSVDDVRIAWEVIGKALRESNLNIHSLMLPLRPNADSTTQMYLLALYSLVIKPDLLSKFPTIAAQFAQPTTNPAEIWRERLISILRDVNSTSNLSEVLKYTLHRLHPIPPEPLIDIGLYTRFVQAERSSSYPLNAFDTLLSPRLKAGVANYFNEVLEVWSAVITHAEQNGMTPGRLAYLLGWWTLGSSVEKLGSWEDLYTDWKSAGWRMEHLLYVWIRYQSTKMQLPTRLLEVVERYPFAATSTDPDYIPSPPPSSFPRPTLRIILTSSSPVHGLFDNAHEILSAALSAKVDETALTPIWSSLVKGEGRKLDDLLVEDSIIFLRKVSSTADSIPSTPNLTAAGSQSPNQAATTPSYQPLSGGTLRGRYHSHSGDLSSPTTNLSSSTTSPNLSTLLTVKKEDDSPKSLKKQASLGVLPKNGDSAWDDFQKSGFGDSPKTVGNLGLAFSPKSSSTPISPTASATKLRLGTDMSDRPTPQKRTTFRESKNPTTVYSIEKEEIIELDDMFIAFVEDAQLDPPSITSWPPFSLVRLNPSVSSSLPEKLIDLLLITVVHRAPAAPEPRSEPTPEHELNRSTSPSSSKAGTPRGFKGITESFKRSSSFQSGMNLRRSFFGTSGFSLSRHASDELGTLPESESSESRQLRAPLSASSLTPTEYTITEMGEMIKIPSPNEKAELSAPGSTIADHVESSLGVKNEEDADVATIKGKSMITGLTSGPSVDSLASQWQYVGEGAEHIVFSHRGTMSEYNGMVLRLRKSQFLGNSPTDPEYRQTLNEWIFRLLPRLVPPELLIQTQEVNLSEGWVRDLFTQADPTRPEERKMSGDLKSLVVGEAKGVIMEDTTTNEKKDGIVNLAFEIKPKWGFLPDASTIIPPEAAEIKSKYCRFCMHRHLKGHDSSAEGKFCPLDLYSGDESRMRKAINGLWGIWQESGGKENNWRVFVNGERVIPDRVSSVDEVAKYFEGKEALADQIATLIIPILQKSLVFQTLKNLQATLDPTDISDLSSRFSSAHPDTEPFDPALIPSPPASELREFIELYLSSPTSGKNQETWTLRQRMIAFALSAIFKDCSVFVKLTLSSSSSSSTLVPPPAEEVKWDLVEGSGKVKLIDLDMKPIQNLGKWKETDNKIWKYWLETHPTGATTIDDGSPITVSEKARDADGALTEASEGVVEERAHLDIPLRDKAISGLTLGGISEVGPDGASTRAMFVPTPDRTRENTPLPDPAPVGGSMEDSLSLSAVEHREDDAAQGEPTVEEQNESIPSKQITEEDGEEPRRTKRSLAPSPSPPPLPPSDVVSPIEPEEEKMTAQDVQGVTSDPTSQDQDAREDMLANSSPSIVQVEEKQDEGGSIVGAGLAGIGTVVGLAAGAVTAIVHDLGGPAEAEQDTLAGDKDIVKDDLPVIEGEVVDQISQDDTTTTSVQPAVGADQPKEDIASQPEPHVVSGPTAEVPDVVENADGVTLSVGKDEKVKETTGDDSAVSKNPLPEEVSDLASPQADEAKEITSVDTPQAELDNFYTPAETPLIPQPNTFEQPVALPPLPDLQDSSDLSDIAELSDKYGIDDDAVQPTPESGQGEKKQAKTTSVETPKLTIIPIEDAAPERTYDADMTPLPRVEEVVKNALAPATAEHAREEFSVVEIPSNEIVAHEDEETTCPSAIQGKEEVIVPTGGDDGIPASLPEEERSGESRVVTPLDGPDSGAKQRVANSLDKETEIPADANDGPIIDSTPHSEGATETQHASTPGPATIPDSSVAESSNEDTPQPDLTGKASERNDARSSSSDVQGDPATTSKEEHSAALDDPVTLNSEEEPAAQTEAGITPEDHASSSQDAFQEESAAEPKRSSLPPALGQPIDIPSDSSPHNEEQSPSDNIPIKSEPSSETQDHLSPLVADHHQPTEPSHHELSTISEDGESYVPTSTDISRDRSLPTTEDGEEWVEDADDDADGKGEEETPRGAHEELSGEDGAIPVKFKGDDVVDRESDGLVDDVSPQKDIGEMPPADSDSEPVPLRAEEPSSSLTTARKEDSL</sequence>
<dbReference type="PANTHER" id="PTHR14456:SF2">
    <property type="entry name" value="INOSITOL-PENTAKISPHOSPHATE 2-KINASE"/>
    <property type="match status" value="1"/>
</dbReference>
<evidence type="ECO:0000256" key="10">
    <source>
        <dbReference type="SAM" id="MobiDB-lite"/>
    </source>
</evidence>
<dbReference type="InterPro" id="IPR043001">
    <property type="entry name" value="IP5_2-K_N_lobe"/>
</dbReference>
<gene>
    <name evidence="12" type="ORF">I302_05869</name>
</gene>
<evidence type="ECO:0000256" key="2">
    <source>
        <dbReference type="ARBA" id="ARBA00012023"/>
    </source>
</evidence>
<feature type="compositionally biased region" description="Basic and acidic residues" evidence="10">
    <location>
        <begin position="2026"/>
        <end position="2039"/>
    </location>
</feature>
<feature type="domain" description="Meiotically up-regulated protein Msb1/Mug8" evidence="11">
    <location>
        <begin position="167"/>
        <end position="650"/>
    </location>
</feature>
<feature type="compositionally biased region" description="Polar residues" evidence="10">
    <location>
        <begin position="1884"/>
        <end position="1896"/>
    </location>
</feature>
<feature type="region of interest" description="Disordered" evidence="10">
    <location>
        <begin position="1785"/>
        <end position="2162"/>
    </location>
</feature>
<feature type="region of interest" description="Disordered" evidence="10">
    <location>
        <begin position="610"/>
        <end position="631"/>
    </location>
</feature>
<evidence type="ECO:0000256" key="9">
    <source>
        <dbReference type="ARBA" id="ARBA00030342"/>
    </source>
</evidence>
<dbReference type="GO" id="GO:0032958">
    <property type="term" value="P:inositol phosphate biosynthetic process"/>
    <property type="evidence" value="ECO:0007669"/>
    <property type="project" value="TreeGrafter"/>
</dbReference>
<evidence type="ECO:0000256" key="6">
    <source>
        <dbReference type="ARBA" id="ARBA00022777"/>
    </source>
</evidence>
<protein>
    <recommendedName>
        <fullName evidence="3">Inositol-pentakisphosphate 2-kinase</fullName>
        <ecNumber evidence="2">2.7.1.158</ecNumber>
    </recommendedName>
    <alternativeName>
        <fullName evidence="9">Inositol-1,3,4,5,6-pentakisphosphate 2-kinase</fullName>
    </alternativeName>
    <alternativeName>
        <fullName evidence="8">Ins(1,3,4,5,6)P5 2-kinase</fullName>
    </alternativeName>
</protein>
<dbReference type="PANTHER" id="PTHR14456">
    <property type="entry name" value="INOSITOL POLYPHOSPHATE KINASE 1"/>
    <property type="match status" value="1"/>
</dbReference>
<dbReference type="InterPro" id="IPR009286">
    <property type="entry name" value="Ins_P5_2-kin"/>
</dbReference>
<dbReference type="EC" id="2.7.1.158" evidence="2"/>
<dbReference type="Gene3D" id="3.30.200.110">
    <property type="entry name" value="Inositol-pentakisphosphate 2-kinase, N-lobe"/>
    <property type="match status" value="1"/>
</dbReference>
<feature type="compositionally biased region" description="Acidic residues" evidence="10">
    <location>
        <begin position="2066"/>
        <end position="2079"/>
    </location>
</feature>
<feature type="region of interest" description="Disordered" evidence="10">
    <location>
        <begin position="1334"/>
        <end position="1491"/>
    </location>
</feature>
<feature type="compositionally biased region" description="Polar residues" evidence="10">
    <location>
        <begin position="1863"/>
        <end position="1876"/>
    </location>
</feature>
<feature type="compositionally biased region" description="Basic and acidic residues" evidence="10">
    <location>
        <begin position="704"/>
        <end position="715"/>
    </location>
</feature>
<feature type="compositionally biased region" description="Low complexity" evidence="10">
    <location>
        <begin position="1544"/>
        <end position="1558"/>
    </location>
</feature>
<evidence type="ECO:0000256" key="5">
    <source>
        <dbReference type="ARBA" id="ARBA00022741"/>
    </source>
</evidence>
<reference evidence="12" key="2">
    <citation type="submission" date="2014-01" db="EMBL/GenBank/DDBJ databases">
        <title>Evolution of pathogenesis and genome organization in the Tremellales.</title>
        <authorList>
            <person name="Cuomo C."/>
            <person name="Litvintseva A."/>
            <person name="Heitman J."/>
            <person name="Chen Y."/>
            <person name="Sun S."/>
            <person name="Springer D."/>
            <person name="Dromer F."/>
            <person name="Young S."/>
            <person name="Zeng Q."/>
            <person name="Chapman S."/>
            <person name="Gujja S."/>
            <person name="Saif S."/>
            <person name="Birren B."/>
        </authorList>
    </citation>
    <scope>NUCLEOTIDE SEQUENCE</scope>
    <source>
        <strain evidence="12">CBS 10118</strain>
    </source>
</reference>
<feature type="region of interest" description="Disordered" evidence="10">
    <location>
        <begin position="7"/>
        <end position="93"/>
    </location>
</feature>
<accession>A0A1B9G062</accession>
<feature type="compositionally biased region" description="Basic residues" evidence="10">
    <location>
        <begin position="10"/>
        <end position="19"/>
    </location>
</feature>
<evidence type="ECO:0000256" key="7">
    <source>
        <dbReference type="ARBA" id="ARBA00022840"/>
    </source>
</evidence>
<organism evidence="12">
    <name type="scientific">Kwoniella bestiolae CBS 10118</name>
    <dbReference type="NCBI Taxonomy" id="1296100"/>
    <lineage>
        <taxon>Eukaryota</taxon>
        <taxon>Fungi</taxon>
        <taxon>Dikarya</taxon>
        <taxon>Basidiomycota</taxon>
        <taxon>Agaricomycotina</taxon>
        <taxon>Tremellomycetes</taxon>
        <taxon>Tremellales</taxon>
        <taxon>Cryptococcaceae</taxon>
        <taxon>Kwoniella</taxon>
    </lineage>
</organism>
<feature type="compositionally biased region" description="Polar residues" evidence="10">
    <location>
        <begin position="1912"/>
        <end position="1925"/>
    </location>
</feature>
<proteinExistence type="predicted"/>
<evidence type="ECO:0000256" key="8">
    <source>
        <dbReference type="ARBA" id="ARBA00029574"/>
    </source>
</evidence>
<dbReference type="EMBL" id="KI894022">
    <property type="protein sequence ID" value="OCF24409.1"/>
    <property type="molecule type" value="Genomic_DNA"/>
</dbReference>
<feature type="compositionally biased region" description="Low complexity" evidence="10">
    <location>
        <begin position="588"/>
        <end position="605"/>
    </location>
</feature>
<name>A0A1B9G062_9TREE</name>
<dbReference type="GO" id="GO:0005634">
    <property type="term" value="C:nucleus"/>
    <property type="evidence" value="ECO:0007669"/>
    <property type="project" value="TreeGrafter"/>
</dbReference>
<dbReference type="VEuPathDB" id="FungiDB:I302_05869"/>
<feature type="region of interest" description="Disordered" evidence="10">
    <location>
        <begin position="1542"/>
        <end position="1739"/>
    </location>
</feature>
<keyword evidence="4" id="KW-0808">Transferase</keyword>
<keyword evidence="7" id="KW-0067">ATP-binding</keyword>
<feature type="region of interest" description="Disordered" evidence="10">
    <location>
        <begin position="586"/>
        <end position="605"/>
    </location>
</feature>
<keyword evidence="5" id="KW-0547">Nucleotide-binding</keyword>
<feature type="region of interest" description="Disordered" evidence="10">
    <location>
        <begin position="768"/>
        <end position="791"/>
    </location>
</feature>
<feature type="compositionally biased region" description="Basic and acidic residues" evidence="10">
    <location>
        <begin position="2080"/>
        <end position="2095"/>
    </location>
</feature>
<dbReference type="OrthoDB" id="272370at2759"/>
<evidence type="ECO:0000256" key="1">
    <source>
        <dbReference type="ARBA" id="ARBA00001774"/>
    </source>
</evidence>
<feature type="compositionally biased region" description="Polar residues" evidence="10">
    <location>
        <begin position="1447"/>
        <end position="1460"/>
    </location>
</feature>
<evidence type="ECO:0000313" key="12">
    <source>
        <dbReference type="EMBL" id="OCF24409.1"/>
    </source>
</evidence>
<feature type="compositionally biased region" description="Basic and acidic residues" evidence="10">
    <location>
        <begin position="1601"/>
        <end position="1610"/>
    </location>
</feature>
<dbReference type="STRING" id="1296100.A0A1B9G062"/>
<evidence type="ECO:0000259" key="11">
    <source>
        <dbReference type="Pfam" id="PF08101"/>
    </source>
</evidence>
<feature type="compositionally biased region" description="Basic and acidic residues" evidence="10">
    <location>
        <begin position="2106"/>
        <end position="2117"/>
    </location>
</feature>
<dbReference type="Gene3D" id="1.10.555.10">
    <property type="entry name" value="Rho GTPase activation protein"/>
    <property type="match status" value="1"/>
</dbReference>
<feature type="compositionally biased region" description="Polar residues" evidence="10">
    <location>
        <begin position="37"/>
        <end position="46"/>
    </location>
</feature>
<feature type="compositionally biased region" description="Low complexity" evidence="10">
    <location>
        <begin position="518"/>
        <end position="539"/>
    </location>
</feature>
<feature type="compositionally biased region" description="Pro residues" evidence="10">
    <location>
        <begin position="24"/>
        <end position="33"/>
    </location>
</feature>
<dbReference type="Pfam" id="PF08101">
    <property type="entry name" value="Msb1-Mug8_dom"/>
    <property type="match status" value="1"/>
</dbReference>
<evidence type="ECO:0000256" key="3">
    <source>
        <dbReference type="ARBA" id="ARBA00014846"/>
    </source>
</evidence>
<feature type="region of interest" description="Disordered" evidence="10">
    <location>
        <begin position="701"/>
        <end position="738"/>
    </location>
</feature>
<dbReference type="InterPro" id="IPR008936">
    <property type="entry name" value="Rho_GTPase_activation_prot"/>
</dbReference>
<comment type="catalytic activity">
    <reaction evidence="1">
        <text>1D-myo-inositol 1,3,4,5,6-pentakisphosphate + ATP = 1D-myo-inositol hexakisphosphate + ADP + H(+)</text>
        <dbReference type="Rhea" id="RHEA:20313"/>
        <dbReference type="ChEBI" id="CHEBI:15378"/>
        <dbReference type="ChEBI" id="CHEBI:30616"/>
        <dbReference type="ChEBI" id="CHEBI:57733"/>
        <dbReference type="ChEBI" id="CHEBI:58130"/>
        <dbReference type="ChEBI" id="CHEBI:456216"/>
        <dbReference type="EC" id="2.7.1.158"/>
    </reaction>
</comment>
<keyword evidence="6" id="KW-0418">Kinase</keyword>
<feature type="compositionally biased region" description="Polar residues" evidence="10">
    <location>
        <begin position="473"/>
        <end position="503"/>
    </location>
</feature>
<dbReference type="GO" id="GO:0035299">
    <property type="term" value="F:inositol-1,3,4,5,6-pentakisphosphate 2-kinase activity"/>
    <property type="evidence" value="ECO:0007669"/>
    <property type="project" value="UniProtKB-EC"/>
</dbReference>
<dbReference type="Pfam" id="PF06090">
    <property type="entry name" value="Ins_P5_2-kin"/>
    <property type="match status" value="1"/>
</dbReference>
<dbReference type="GO" id="GO:0005524">
    <property type="term" value="F:ATP binding"/>
    <property type="evidence" value="ECO:0007669"/>
    <property type="project" value="UniProtKB-KW"/>
</dbReference>
<feature type="compositionally biased region" description="Polar residues" evidence="10">
    <location>
        <begin position="716"/>
        <end position="725"/>
    </location>
</feature>
<reference evidence="12" key="1">
    <citation type="submission" date="2013-07" db="EMBL/GenBank/DDBJ databases">
        <title>The Genome Sequence of Cryptococcus bestiolae CBS10118.</title>
        <authorList>
            <consortium name="The Broad Institute Genome Sequencing Platform"/>
            <person name="Cuomo C."/>
            <person name="Litvintseva A."/>
            <person name="Chen Y."/>
            <person name="Heitman J."/>
            <person name="Sun S."/>
            <person name="Springer D."/>
            <person name="Dromer F."/>
            <person name="Young S.K."/>
            <person name="Zeng Q."/>
            <person name="Gargeya S."/>
            <person name="Fitzgerald M."/>
            <person name="Abouelleil A."/>
            <person name="Alvarado L."/>
            <person name="Berlin A.M."/>
            <person name="Chapman S.B."/>
            <person name="Dewar J."/>
            <person name="Goldberg J."/>
            <person name="Griggs A."/>
            <person name="Gujja S."/>
            <person name="Hansen M."/>
            <person name="Howarth C."/>
            <person name="Imamovic A."/>
            <person name="Larimer J."/>
            <person name="McCowan C."/>
            <person name="Murphy C."/>
            <person name="Pearson M."/>
            <person name="Priest M."/>
            <person name="Roberts A."/>
            <person name="Saif S."/>
            <person name="Shea T."/>
            <person name="Sykes S."/>
            <person name="Wortman J."/>
            <person name="Nusbaum C."/>
            <person name="Birren B."/>
        </authorList>
    </citation>
    <scope>NUCLEOTIDE SEQUENCE [LARGE SCALE GENOMIC DNA]</scope>
    <source>
        <strain evidence="12">CBS 10118</strain>
    </source>
</reference>
<evidence type="ECO:0000256" key="4">
    <source>
        <dbReference type="ARBA" id="ARBA00022679"/>
    </source>
</evidence>